<feature type="compositionally biased region" description="Acidic residues" evidence="1">
    <location>
        <begin position="903"/>
        <end position="918"/>
    </location>
</feature>
<feature type="compositionally biased region" description="Polar residues" evidence="1">
    <location>
        <begin position="893"/>
        <end position="902"/>
    </location>
</feature>
<comment type="caution">
    <text evidence="2">The sequence shown here is derived from an EMBL/GenBank/DDBJ whole genome shotgun (WGS) entry which is preliminary data.</text>
</comment>
<name>A0AAV4B700_9GAST</name>
<feature type="region of interest" description="Disordered" evidence="1">
    <location>
        <begin position="428"/>
        <end position="472"/>
    </location>
</feature>
<feature type="region of interest" description="Disordered" evidence="1">
    <location>
        <begin position="857"/>
        <end position="918"/>
    </location>
</feature>
<feature type="compositionally biased region" description="Polar residues" evidence="1">
    <location>
        <begin position="618"/>
        <end position="627"/>
    </location>
</feature>
<feature type="region of interest" description="Disordered" evidence="1">
    <location>
        <begin position="1051"/>
        <end position="1079"/>
    </location>
</feature>
<dbReference type="AlphaFoldDB" id="A0AAV4B700"/>
<organism evidence="2 3">
    <name type="scientific">Plakobranchus ocellatus</name>
    <dbReference type="NCBI Taxonomy" id="259542"/>
    <lineage>
        <taxon>Eukaryota</taxon>
        <taxon>Metazoa</taxon>
        <taxon>Spiralia</taxon>
        <taxon>Lophotrochozoa</taxon>
        <taxon>Mollusca</taxon>
        <taxon>Gastropoda</taxon>
        <taxon>Heterobranchia</taxon>
        <taxon>Euthyneura</taxon>
        <taxon>Panpulmonata</taxon>
        <taxon>Sacoglossa</taxon>
        <taxon>Placobranchoidea</taxon>
        <taxon>Plakobranchidae</taxon>
        <taxon>Plakobranchus</taxon>
    </lineage>
</organism>
<feature type="compositionally biased region" description="Polar residues" evidence="1">
    <location>
        <begin position="706"/>
        <end position="717"/>
    </location>
</feature>
<reference evidence="2 3" key="1">
    <citation type="journal article" date="2021" name="Elife">
        <title>Chloroplast acquisition without the gene transfer in kleptoplastic sea slugs, Plakobranchus ocellatus.</title>
        <authorList>
            <person name="Maeda T."/>
            <person name="Takahashi S."/>
            <person name="Yoshida T."/>
            <person name="Shimamura S."/>
            <person name="Takaki Y."/>
            <person name="Nagai Y."/>
            <person name="Toyoda A."/>
            <person name="Suzuki Y."/>
            <person name="Arimoto A."/>
            <person name="Ishii H."/>
            <person name="Satoh N."/>
            <person name="Nishiyama T."/>
            <person name="Hasebe M."/>
            <person name="Maruyama T."/>
            <person name="Minagawa J."/>
            <person name="Obokata J."/>
            <person name="Shigenobu S."/>
        </authorList>
    </citation>
    <scope>NUCLEOTIDE SEQUENCE [LARGE SCALE GENOMIC DNA]</scope>
</reference>
<dbReference type="EMBL" id="BLXT01004580">
    <property type="protein sequence ID" value="GFO14548.1"/>
    <property type="molecule type" value="Genomic_DNA"/>
</dbReference>
<accession>A0AAV4B700</accession>
<evidence type="ECO:0000313" key="2">
    <source>
        <dbReference type="EMBL" id="GFO14548.1"/>
    </source>
</evidence>
<evidence type="ECO:0000313" key="3">
    <source>
        <dbReference type="Proteomes" id="UP000735302"/>
    </source>
</evidence>
<gene>
    <name evidence="2" type="ORF">PoB_004105300</name>
</gene>
<dbReference type="Proteomes" id="UP000735302">
    <property type="component" value="Unassembled WGS sequence"/>
</dbReference>
<feature type="compositionally biased region" description="Basic and acidic residues" evidence="1">
    <location>
        <begin position="1051"/>
        <end position="1063"/>
    </location>
</feature>
<protein>
    <submittedName>
        <fullName evidence="2">Uncharacterized protein</fullName>
    </submittedName>
</protein>
<feature type="region of interest" description="Disordered" evidence="1">
    <location>
        <begin position="690"/>
        <end position="717"/>
    </location>
</feature>
<feature type="region of interest" description="Disordered" evidence="1">
    <location>
        <begin position="328"/>
        <end position="360"/>
    </location>
</feature>
<sequence length="1079" mass="123226">MITSFQASIRPGRRWRGSSPQFFCAKSLRRSNLFPNVEAKRKISDESEGYGEDEEGNWEEVANKFQPFLPSPVIFEDLTCPPQAIEDANPALFSLDELLNYLRSQEWRDTMRLRVVGGELLRALNNALFSLERRRLINPHYVYAHANNRVRRKEEEKQEGKDVIVEQKVEPEPLVAKEKGKGKKQKGIQQVLNFDNVDLKTTAVGEEQDSGVINSEESDVKAAKAQAKGPEIPKPYEVDSKWEYEKLLLEIVYYDKSDKSSLPYIVPVFENQDLLEELPLPKLLPRHLNREPTSQMTYRVDKIRLPSYENFSMNEYISKLGLEKDELQEQKKQAEEEAKGRAMMEKDKVPTKDVKKDIRSSDQAEQAYFNLRIPEVEYIADDPHLDLEKSEETSVLTSKKATAKMLGKDKKSSATRVVGSADDLSRKSSELLYDQGSYPVSEKPSKEPIPSRSVETPSLMNVSGSESGSFKSLDSLLEPTESRKDMHLLQPISLTRQELYVSGLYTAREVNRRNAVEKLEELRKTRAKSRALVAKQIMNAAMQRAKGDLTSSFKHLAKRKEAQRILSTRPEGARFTQIKSQQKTKDKSQTLSQICRMAGVGSKQPTCELKNSRKQVPGFTQSATTGEATFKSEQRLKRRTDQEQWEVYRKDQEQYEMEAALKNDLESGLLERMAERVRQEKLRAPISNNNVTLSKGKSKGYKDRSQNWGHESNGNWAKETQINKSNNILPQKYPAYNLLLSAYGHTVPIIQPDLKTNVLQNSFFVNKRGVPQKNKRHPSVRRIGFITPNHLIKYLVSVQNSFIGYKRWIACPATEPEENKFCVGKEKCVNRVRHQDSNNSRGNDEFQRYNLLGMSSLKNKRNEEDTQPTVYKQQEIDENRSANSHESLILSDTGIQPKTSEAQEAETESVEDDGEAEDLGEKVSLTDQLELDLACYNQCCNCEECAAQADLLVDLKPTNQHFMHVYGCPPVLGRLRRDYNFLQASGASEQSVRERLDSTGRVKLPLRPPILDVPQIGDELLKLMDDFMIRKEIINSNRGFTCTTITFTKRQRSDESSKEKIEQTRVAQSWPSYKGPSFS</sequence>
<feature type="region of interest" description="Disordered" evidence="1">
    <location>
        <begin position="610"/>
        <end position="637"/>
    </location>
</feature>
<feature type="compositionally biased region" description="Polar residues" evidence="1">
    <location>
        <begin position="453"/>
        <end position="472"/>
    </location>
</feature>
<evidence type="ECO:0000256" key="1">
    <source>
        <dbReference type="SAM" id="MobiDB-lite"/>
    </source>
</evidence>
<proteinExistence type="predicted"/>
<keyword evidence="3" id="KW-1185">Reference proteome</keyword>